<dbReference type="GO" id="GO:0019888">
    <property type="term" value="F:protein phosphatase regulator activity"/>
    <property type="evidence" value="ECO:0007669"/>
    <property type="project" value="InterPro"/>
</dbReference>
<evidence type="ECO:0000313" key="4">
    <source>
        <dbReference type="Proteomes" id="UP000256970"/>
    </source>
</evidence>
<keyword evidence="4" id="KW-1185">Reference proteome</keyword>
<comment type="similarity">
    <text evidence="1">Belongs to the PPP4R2 family.</text>
</comment>
<dbReference type="AlphaFoldDB" id="A0A383WIW0"/>
<name>A0A383WIW0_TETOB</name>
<feature type="region of interest" description="Disordered" evidence="2">
    <location>
        <begin position="254"/>
        <end position="329"/>
    </location>
</feature>
<feature type="region of interest" description="Disordered" evidence="2">
    <location>
        <begin position="202"/>
        <end position="229"/>
    </location>
</feature>
<sequence length="329" mass="33647">MAASEESELIANESALEAFCKAPAEQRQLTAELKGVLAETACTGVIRYKWHLIKPLLVQLMQQQLHDFEAAEHVDVGPARPLPDDDSVEALCERFSAMLDDFAGPPWTLQRLCELLLEPRKQYQRLHKLALALEKLLLVTGEQETTQDPGPAPRMSQLTRVNEAPVSAAGNSGAAAAVGQKRQRQDEAEAGGLVAAALTVKQPPDAAQQQQQQQQRQQQAVDDAAEGATHAAGKQAAAAAAGAAAAAAAGPAAMDVDGEADASGSPSKEGKDTAADSEQPSAADAVPGDAEAAAAAGANTAAKDAAAPVAGSSDAAAPEAGSDAKAADS</sequence>
<dbReference type="Pfam" id="PF09184">
    <property type="entry name" value="PPP4R2"/>
    <property type="match status" value="1"/>
</dbReference>
<feature type="region of interest" description="Disordered" evidence="2">
    <location>
        <begin position="165"/>
        <end position="190"/>
    </location>
</feature>
<evidence type="ECO:0000256" key="2">
    <source>
        <dbReference type="SAM" id="MobiDB-lite"/>
    </source>
</evidence>
<dbReference type="InterPro" id="IPR015267">
    <property type="entry name" value="PPP4R2"/>
</dbReference>
<proteinExistence type="inferred from homology"/>
<dbReference type="GO" id="GO:0030289">
    <property type="term" value="C:protein phosphatase 4 complex"/>
    <property type="evidence" value="ECO:0007669"/>
    <property type="project" value="InterPro"/>
</dbReference>
<evidence type="ECO:0000313" key="3">
    <source>
        <dbReference type="EMBL" id="SZX77405.1"/>
    </source>
</evidence>
<dbReference type="STRING" id="3088.A0A383WIW0"/>
<reference evidence="3 4" key="1">
    <citation type="submission" date="2016-10" db="EMBL/GenBank/DDBJ databases">
        <authorList>
            <person name="Cai Z."/>
        </authorList>
    </citation>
    <scope>NUCLEOTIDE SEQUENCE [LARGE SCALE GENOMIC DNA]</scope>
</reference>
<organism evidence="3 4">
    <name type="scientific">Tetradesmus obliquus</name>
    <name type="common">Green alga</name>
    <name type="synonym">Acutodesmus obliquus</name>
    <dbReference type="NCBI Taxonomy" id="3088"/>
    <lineage>
        <taxon>Eukaryota</taxon>
        <taxon>Viridiplantae</taxon>
        <taxon>Chlorophyta</taxon>
        <taxon>core chlorophytes</taxon>
        <taxon>Chlorophyceae</taxon>
        <taxon>CS clade</taxon>
        <taxon>Sphaeropleales</taxon>
        <taxon>Scenedesmaceae</taxon>
        <taxon>Tetradesmus</taxon>
    </lineage>
</organism>
<dbReference type="PANTHER" id="PTHR16487">
    <property type="entry name" value="PPP4R2-RELATED PROTEIN"/>
    <property type="match status" value="1"/>
</dbReference>
<protein>
    <submittedName>
        <fullName evidence="3">Uncharacterized protein</fullName>
    </submittedName>
</protein>
<evidence type="ECO:0000256" key="1">
    <source>
        <dbReference type="ARBA" id="ARBA00009207"/>
    </source>
</evidence>
<dbReference type="GO" id="GO:0005737">
    <property type="term" value="C:cytoplasm"/>
    <property type="evidence" value="ECO:0007669"/>
    <property type="project" value="TreeGrafter"/>
</dbReference>
<accession>A0A383WIW0</accession>
<feature type="compositionally biased region" description="Low complexity" evidence="2">
    <location>
        <begin position="282"/>
        <end position="318"/>
    </location>
</feature>
<feature type="compositionally biased region" description="Low complexity" evidence="2">
    <location>
        <begin position="165"/>
        <end position="179"/>
    </location>
</feature>
<dbReference type="EMBL" id="FNXT01001284">
    <property type="protein sequence ID" value="SZX77405.1"/>
    <property type="molecule type" value="Genomic_DNA"/>
</dbReference>
<gene>
    <name evidence="3" type="ORF">BQ4739_LOCUS17758</name>
</gene>
<dbReference type="PANTHER" id="PTHR16487:SF0">
    <property type="entry name" value="PROTEIN PHOSPHATASE 4 REGULATORY SUBUNIT 2-RELATED"/>
    <property type="match status" value="1"/>
</dbReference>
<dbReference type="GO" id="GO:0005634">
    <property type="term" value="C:nucleus"/>
    <property type="evidence" value="ECO:0007669"/>
    <property type="project" value="TreeGrafter"/>
</dbReference>
<dbReference type="Proteomes" id="UP000256970">
    <property type="component" value="Unassembled WGS sequence"/>
</dbReference>